<evidence type="ECO:0000256" key="1">
    <source>
        <dbReference type="SAM" id="MobiDB-lite"/>
    </source>
</evidence>
<dbReference type="Proteomes" id="UP001283361">
    <property type="component" value="Unassembled WGS sequence"/>
</dbReference>
<reference evidence="2" key="1">
    <citation type="journal article" date="2023" name="G3 (Bethesda)">
        <title>A reference genome for the long-term kleptoplast-retaining sea slug Elysia crispata morphotype clarki.</title>
        <authorList>
            <person name="Eastman K.E."/>
            <person name="Pendleton A.L."/>
            <person name="Shaikh M.A."/>
            <person name="Suttiyut T."/>
            <person name="Ogas R."/>
            <person name="Tomko P."/>
            <person name="Gavelis G."/>
            <person name="Widhalm J.R."/>
            <person name="Wisecaver J.H."/>
        </authorList>
    </citation>
    <scope>NUCLEOTIDE SEQUENCE</scope>
    <source>
        <strain evidence="2">ECLA1</strain>
    </source>
</reference>
<evidence type="ECO:0000313" key="3">
    <source>
        <dbReference type="Proteomes" id="UP001283361"/>
    </source>
</evidence>
<name>A0AAE1A675_9GAST</name>
<evidence type="ECO:0000313" key="2">
    <source>
        <dbReference type="EMBL" id="KAK3781970.1"/>
    </source>
</evidence>
<feature type="region of interest" description="Disordered" evidence="1">
    <location>
        <begin position="89"/>
        <end position="132"/>
    </location>
</feature>
<sequence>MNLLKTLEDFFIFPELSTSSRSLKRKLYRLGIVAQKLLDLKTSLRLLLLVKRENVAREEPLERERKEGEVFQETMGRFRLQQHLDSYRLPASHGETGNLTPPHAQHDRSSAPQIRPTQGTKPLSDGPPATVKLTQPSDILIRVCRSMMAATAGSCWLLLAPSRPLATTVWSQRSATTLPLA</sequence>
<accession>A0AAE1A675</accession>
<comment type="caution">
    <text evidence="2">The sequence shown here is derived from an EMBL/GenBank/DDBJ whole genome shotgun (WGS) entry which is preliminary data.</text>
</comment>
<protein>
    <submittedName>
        <fullName evidence="2">Uncharacterized protein</fullName>
    </submittedName>
</protein>
<proteinExistence type="predicted"/>
<dbReference type="EMBL" id="JAWDGP010002563">
    <property type="protein sequence ID" value="KAK3781970.1"/>
    <property type="molecule type" value="Genomic_DNA"/>
</dbReference>
<feature type="compositionally biased region" description="Polar residues" evidence="1">
    <location>
        <begin position="110"/>
        <end position="121"/>
    </location>
</feature>
<dbReference type="AlphaFoldDB" id="A0AAE1A675"/>
<keyword evidence="3" id="KW-1185">Reference proteome</keyword>
<organism evidence="2 3">
    <name type="scientific">Elysia crispata</name>
    <name type="common">lettuce slug</name>
    <dbReference type="NCBI Taxonomy" id="231223"/>
    <lineage>
        <taxon>Eukaryota</taxon>
        <taxon>Metazoa</taxon>
        <taxon>Spiralia</taxon>
        <taxon>Lophotrochozoa</taxon>
        <taxon>Mollusca</taxon>
        <taxon>Gastropoda</taxon>
        <taxon>Heterobranchia</taxon>
        <taxon>Euthyneura</taxon>
        <taxon>Panpulmonata</taxon>
        <taxon>Sacoglossa</taxon>
        <taxon>Placobranchoidea</taxon>
        <taxon>Plakobranchidae</taxon>
        <taxon>Elysia</taxon>
    </lineage>
</organism>
<gene>
    <name evidence="2" type="ORF">RRG08_004279</name>
</gene>